<proteinExistence type="predicted"/>
<dbReference type="Gene3D" id="2.30.30.30">
    <property type="match status" value="1"/>
</dbReference>
<evidence type="ECO:0000313" key="1">
    <source>
        <dbReference type="EMBL" id="RJO60298.1"/>
    </source>
</evidence>
<name>A0A419DB43_9BACT</name>
<sequence length="141" mass="16225">MGITIMYSIFGPPKTLRILSKILQENGFIVRPTKLNEYILVRRDPWRFIPENIRTVIKLSEFEGSYHDFLRDANVVKDLLAPVKFRPGEPVSIVDGPYKDFNGIIRSEKPDNLFMIDISVWGKIVTALVQGEHLVKRVSQI</sequence>
<dbReference type="SUPFAM" id="SSF50104">
    <property type="entry name" value="Translation proteins SH3-like domain"/>
    <property type="match status" value="1"/>
</dbReference>
<dbReference type="EMBL" id="QZJW01000047">
    <property type="protein sequence ID" value="RJO60298.1"/>
    <property type="molecule type" value="Genomic_DNA"/>
</dbReference>
<dbReference type="InterPro" id="IPR014722">
    <property type="entry name" value="Rib_uL2_dom2"/>
</dbReference>
<accession>A0A419DB43</accession>
<dbReference type="AlphaFoldDB" id="A0A419DB43"/>
<reference evidence="1 2" key="1">
    <citation type="journal article" date="2017" name="ISME J.">
        <title>Energy and carbon metabolisms in a deep terrestrial subsurface fluid microbial community.</title>
        <authorList>
            <person name="Momper L."/>
            <person name="Jungbluth S.P."/>
            <person name="Lee M.D."/>
            <person name="Amend J.P."/>
        </authorList>
    </citation>
    <scope>NUCLEOTIDE SEQUENCE [LARGE SCALE GENOMIC DNA]</scope>
    <source>
        <strain evidence="1">SURF_29</strain>
    </source>
</reference>
<gene>
    <name evidence="1" type="ORF">C4544_05275</name>
</gene>
<protein>
    <recommendedName>
        <fullName evidence="3">KOW domain-containing protein</fullName>
    </recommendedName>
</protein>
<evidence type="ECO:0008006" key="3">
    <source>
        <dbReference type="Google" id="ProtNLM"/>
    </source>
</evidence>
<comment type="caution">
    <text evidence="1">The sequence shown here is derived from an EMBL/GenBank/DDBJ whole genome shotgun (WGS) entry which is preliminary data.</text>
</comment>
<dbReference type="InterPro" id="IPR008991">
    <property type="entry name" value="Translation_prot_SH3-like_sf"/>
</dbReference>
<evidence type="ECO:0000313" key="2">
    <source>
        <dbReference type="Proteomes" id="UP000285655"/>
    </source>
</evidence>
<dbReference type="Proteomes" id="UP000285655">
    <property type="component" value="Unassembled WGS sequence"/>
</dbReference>
<organism evidence="1 2">
    <name type="scientific">candidate division WS5 bacterium</name>
    <dbReference type="NCBI Taxonomy" id="2093353"/>
    <lineage>
        <taxon>Bacteria</taxon>
        <taxon>candidate division WS5</taxon>
    </lineage>
</organism>